<evidence type="ECO:0000259" key="6">
    <source>
        <dbReference type="PROSITE" id="PS51158"/>
    </source>
</evidence>
<evidence type="ECO:0000256" key="3">
    <source>
        <dbReference type="ARBA" id="ARBA00022741"/>
    </source>
</evidence>
<evidence type="ECO:0000256" key="1">
    <source>
        <dbReference type="ARBA" id="ARBA00022527"/>
    </source>
</evidence>
<feature type="domain" description="Alpha-type protein kinase" evidence="6">
    <location>
        <begin position="4"/>
        <end position="239"/>
    </location>
</feature>
<keyword evidence="3" id="KW-0547">Nucleotide-binding</keyword>
<evidence type="ECO:0000256" key="4">
    <source>
        <dbReference type="ARBA" id="ARBA00022777"/>
    </source>
</evidence>
<dbReference type="PROSITE" id="PS51158">
    <property type="entry name" value="ALPHA_KINASE"/>
    <property type="match status" value="1"/>
</dbReference>
<dbReference type="CDD" id="cd04515">
    <property type="entry name" value="Alpha_kinase"/>
    <property type="match status" value="1"/>
</dbReference>
<organism evidence="7 8">
    <name type="scientific">Polarella glacialis</name>
    <name type="common">Dinoflagellate</name>
    <dbReference type="NCBI Taxonomy" id="89957"/>
    <lineage>
        <taxon>Eukaryota</taxon>
        <taxon>Sar</taxon>
        <taxon>Alveolata</taxon>
        <taxon>Dinophyceae</taxon>
        <taxon>Suessiales</taxon>
        <taxon>Suessiaceae</taxon>
        <taxon>Polarella</taxon>
    </lineage>
</organism>
<keyword evidence="1" id="KW-0723">Serine/threonine-protein kinase</keyword>
<proteinExistence type="predicted"/>
<dbReference type="Proteomes" id="UP000654075">
    <property type="component" value="Unassembled WGS sequence"/>
</dbReference>
<dbReference type="SUPFAM" id="SSF56112">
    <property type="entry name" value="Protein kinase-like (PK-like)"/>
    <property type="match status" value="1"/>
</dbReference>
<dbReference type="AlphaFoldDB" id="A0A813GG53"/>
<evidence type="ECO:0000256" key="2">
    <source>
        <dbReference type="ARBA" id="ARBA00022679"/>
    </source>
</evidence>
<dbReference type="Pfam" id="PF02816">
    <property type="entry name" value="Alpha_kinase"/>
    <property type="match status" value="1"/>
</dbReference>
<dbReference type="GO" id="GO:0005524">
    <property type="term" value="F:ATP binding"/>
    <property type="evidence" value="ECO:0007669"/>
    <property type="project" value="UniProtKB-KW"/>
</dbReference>
<keyword evidence="4" id="KW-0418">Kinase</keyword>
<keyword evidence="8" id="KW-1185">Reference proteome</keyword>
<gene>
    <name evidence="7" type="ORF">PGLA1383_LOCUS42876</name>
</gene>
<protein>
    <recommendedName>
        <fullName evidence="6">Alpha-type protein kinase domain-containing protein</fullName>
    </recommendedName>
</protein>
<evidence type="ECO:0000313" key="8">
    <source>
        <dbReference type="Proteomes" id="UP000654075"/>
    </source>
</evidence>
<keyword evidence="2" id="KW-0808">Transferase</keyword>
<accession>A0A813GG53</accession>
<evidence type="ECO:0000256" key="5">
    <source>
        <dbReference type="ARBA" id="ARBA00022840"/>
    </source>
</evidence>
<dbReference type="InterPro" id="IPR051852">
    <property type="entry name" value="Alpha-type_PK"/>
</dbReference>
<dbReference type="SMART" id="SM00811">
    <property type="entry name" value="Alpha_kinase"/>
    <property type="match status" value="1"/>
</dbReference>
<evidence type="ECO:0000313" key="7">
    <source>
        <dbReference type="EMBL" id="CAE8625897.1"/>
    </source>
</evidence>
<dbReference type="InterPro" id="IPR011009">
    <property type="entry name" value="Kinase-like_dom_sf"/>
</dbReference>
<name>A0A813GG53_POLGL</name>
<dbReference type="PANTHER" id="PTHR45992">
    <property type="entry name" value="EUKARYOTIC ELONGATION FACTOR 2 KINASE-RELATED"/>
    <property type="match status" value="1"/>
</dbReference>
<dbReference type="GO" id="GO:0004674">
    <property type="term" value="F:protein serine/threonine kinase activity"/>
    <property type="evidence" value="ECO:0007669"/>
    <property type="project" value="UniProtKB-KW"/>
</dbReference>
<comment type="caution">
    <text evidence="7">The sequence shown here is derived from an EMBL/GenBank/DDBJ whole genome shotgun (WGS) entry which is preliminary data.</text>
</comment>
<sequence length="239" mass="26693">MVCKKTGSTSRVVPETNIVKVQLRKRPFEVGGLRLAYHLFVASQGLHGQRTLDGKHVSEVHLVAKQSKFEEKYADRLKVVGHFFEQHSYAAARAEAFNQVLRVIDPVTYKRPVARFVTAEVYRLRDVDTPGGFQYLLAEQFIQGSFTKFNDNDGYVNPAPSSGNDVAQAFSHWTIQESKRTSAVVDIQGAEGAWTDPQVHSVERVFGDADLGERGIFLCLFVENAHLQSPLSRAGSDIR</sequence>
<dbReference type="InterPro" id="IPR004166">
    <property type="entry name" value="a-kinase_dom"/>
</dbReference>
<keyword evidence="5" id="KW-0067">ATP-binding</keyword>
<dbReference type="EMBL" id="CAJNNV010028839">
    <property type="protein sequence ID" value="CAE8625897.1"/>
    <property type="molecule type" value="Genomic_DNA"/>
</dbReference>
<reference evidence="7" key="1">
    <citation type="submission" date="2021-02" db="EMBL/GenBank/DDBJ databases">
        <authorList>
            <person name="Dougan E. K."/>
            <person name="Rhodes N."/>
            <person name="Thang M."/>
            <person name="Chan C."/>
        </authorList>
    </citation>
    <scope>NUCLEOTIDE SEQUENCE</scope>
</reference>
<dbReference type="OrthoDB" id="301415at2759"/>
<dbReference type="Gene3D" id="3.20.200.10">
    <property type="entry name" value="MHCK/EF2 kinase"/>
    <property type="match status" value="1"/>
</dbReference>